<organism evidence="1 2">
    <name type="scientific">Wickerhamomyces pijperi</name>
    <name type="common">Yeast</name>
    <name type="synonym">Pichia pijperi</name>
    <dbReference type="NCBI Taxonomy" id="599730"/>
    <lineage>
        <taxon>Eukaryota</taxon>
        <taxon>Fungi</taxon>
        <taxon>Dikarya</taxon>
        <taxon>Ascomycota</taxon>
        <taxon>Saccharomycotina</taxon>
        <taxon>Saccharomycetes</taxon>
        <taxon>Phaffomycetales</taxon>
        <taxon>Wickerhamomycetaceae</taxon>
        <taxon>Wickerhamomyces</taxon>
    </lineage>
</organism>
<name>A0A9P8PVN4_WICPI</name>
<reference evidence="1" key="2">
    <citation type="submission" date="2021-01" db="EMBL/GenBank/DDBJ databases">
        <authorList>
            <person name="Schikora-Tamarit M.A."/>
        </authorList>
    </citation>
    <scope>NUCLEOTIDE SEQUENCE</scope>
    <source>
        <strain evidence="1">CBS2887</strain>
    </source>
</reference>
<dbReference type="EMBL" id="JAEUBG010005127">
    <property type="protein sequence ID" value="KAH3678234.1"/>
    <property type="molecule type" value="Genomic_DNA"/>
</dbReference>
<dbReference type="AlphaFoldDB" id="A0A9P8PVN4"/>
<accession>A0A9P8PVN4</accession>
<protein>
    <submittedName>
        <fullName evidence="1">Uncharacterized protein</fullName>
    </submittedName>
</protein>
<gene>
    <name evidence="1" type="ORF">WICPIJ_008899</name>
</gene>
<evidence type="ECO:0000313" key="1">
    <source>
        <dbReference type="EMBL" id="KAH3678234.1"/>
    </source>
</evidence>
<dbReference type="Proteomes" id="UP000774326">
    <property type="component" value="Unassembled WGS sequence"/>
</dbReference>
<reference evidence="1" key="1">
    <citation type="journal article" date="2021" name="Open Biol.">
        <title>Shared evolutionary footprints suggest mitochondrial oxidative damage underlies multiple complex I losses in fungi.</title>
        <authorList>
            <person name="Schikora-Tamarit M.A."/>
            <person name="Marcet-Houben M."/>
            <person name="Nosek J."/>
            <person name="Gabaldon T."/>
        </authorList>
    </citation>
    <scope>NUCLEOTIDE SEQUENCE</scope>
    <source>
        <strain evidence="1">CBS2887</strain>
    </source>
</reference>
<keyword evidence="2" id="KW-1185">Reference proteome</keyword>
<evidence type="ECO:0000313" key="2">
    <source>
        <dbReference type="Proteomes" id="UP000774326"/>
    </source>
</evidence>
<sequence>MLGEFNNRTQHRFNDMGLVLWSTVFNDMLDHIVTILVLDKEVCELGQFLKDEFLIFKVDNVILQLLNDFDLRGQWQVFNSTLDNTTTVHLERQLFDLTLHQGQ</sequence>
<proteinExistence type="predicted"/>
<comment type="caution">
    <text evidence="1">The sequence shown here is derived from an EMBL/GenBank/DDBJ whole genome shotgun (WGS) entry which is preliminary data.</text>
</comment>
<dbReference type="OrthoDB" id="10643258at2759"/>